<keyword evidence="9" id="KW-1185">Reference proteome</keyword>
<proteinExistence type="predicted"/>
<keyword evidence="5 6" id="KW-0472">Membrane</keyword>
<evidence type="ECO:0000313" key="9">
    <source>
        <dbReference type="Proteomes" id="UP000315724"/>
    </source>
</evidence>
<evidence type="ECO:0000256" key="4">
    <source>
        <dbReference type="ARBA" id="ARBA00022989"/>
    </source>
</evidence>
<keyword evidence="2" id="KW-1003">Cell membrane</keyword>
<feature type="transmembrane region" description="Helical" evidence="6">
    <location>
        <begin position="103"/>
        <end position="122"/>
    </location>
</feature>
<dbReference type="InterPro" id="IPR018076">
    <property type="entry name" value="T2SS_GspF_dom"/>
</dbReference>
<reference evidence="8 9" key="1">
    <citation type="submission" date="2019-02" db="EMBL/GenBank/DDBJ databases">
        <title>Deep-cultivation of Planctomycetes and their phenomic and genomic characterization uncovers novel biology.</title>
        <authorList>
            <person name="Wiegand S."/>
            <person name="Jogler M."/>
            <person name="Boedeker C."/>
            <person name="Pinto D."/>
            <person name="Vollmers J."/>
            <person name="Rivas-Marin E."/>
            <person name="Kohn T."/>
            <person name="Peeters S.H."/>
            <person name="Heuer A."/>
            <person name="Rast P."/>
            <person name="Oberbeckmann S."/>
            <person name="Bunk B."/>
            <person name="Jeske O."/>
            <person name="Meyerdierks A."/>
            <person name="Storesund J.E."/>
            <person name="Kallscheuer N."/>
            <person name="Luecker S."/>
            <person name="Lage O.M."/>
            <person name="Pohl T."/>
            <person name="Merkel B.J."/>
            <person name="Hornburger P."/>
            <person name="Mueller R.-W."/>
            <person name="Bruemmer F."/>
            <person name="Labrenz M."/>
            <person name="Spormann A.M."/>
            <person name="Op den Camp H."/>
            <person name="Overmann J."/>
            <person name="Amann R."/>
            <person name="Jetten M.S.M."/>
            <person name="Mascher T."/>
            <person name="Medema M.H."/>
            <person name="Devos D.P."/>
            <person name="Kaster A.-K."/>
            <person name="Ovreas L."/>
            <person name="Rohde M."/>
            <person name="Galperin M.Y."/>
            <person name="Jogler C."/>
        </authorList>
    </citation>
    <scope>NUCLEOTIDE SEQUENCE [LARGE SCALE GENOMIC DNA]</scope>
    <source>
        <strain evidence="8 9">Mal48</strain>
    </source>
</reference>
<dbReference type="InterPro" id="IPR042094">
    <property type="entry name" value="T2SS_GspF_sf"/>
</dbReference>
<dbReference type="Pfam" id="PF00482">
    <property type="entry name" value="T2SSF"/>
    <property type="match status" value="1"/>
</dbReference>
<feature type="transmembrane region" description="Helical" evidence="6">
    <location>
        <begin position="279"/>
        <end position="302"/>
    </location>
</feature>
<evidence type="ECO:0000256" key="2">
    <source>
        <dbReference type="ARBA" id="ARBA00022475"/>
    </source>
</evidence>
<keyword evidence="3 6" id="KW-0812">Transmembrane</keyword>
<feature type="transmembrane region" description="Helical" evidence="6">
    <location>
        <begin position="247"/>
        <end position="267"/>
    </location>
</feature>
<dbReference type="Proteomes" id="UP000315724">
    <property type="component" value="Chromosome"/>
</dbReference>
<feature type="domain" description="Type II secretion system protein GspF" evidence="7">
    <location>
        <begin position="139"/>
        <end position="264"/>
    </location>
</feature>
<dbReference type="RefSeq" id="WP_145199461.1">
    <property type="nucleotide sequence ID" value="NZ_CP036267.1"/>
</dbReference>
<dbReference type="EMBL" id="CP036267">
    <property type="protein sequence ID" value="QDT33324.1"/>
    <property type="molecule type" value="Genomic_DNA"/>
</dbReference>
<dbReference type="AlphaFoldDB" id="A0A517QNZ8"/>
<gene>
    <name evidence="8" type="ORF">Mal48_25770</name>
</gene>
<feature type="transmembrane region" description="Helical" evidence="6">
    <location>
        <begin position="75"/>
        <end position="97"/>
    </location>
</feature>
<accession>A0A517QNZ8</accession>
<evidence type="ECO:0000259" key="7">
    <source>
        <dbReference type="Pfam" id="PF00482"/>
    </source>
</evidence>
<evidence type="ECO:0000313" key="8">
    <source>
        <dbReference type="EMBL" id="QDT33324.1"/>
    </source>
</evidence>
<sequence>MGSAEITIVAFGSISMVATAVGMLLRDLLYGGREKTAKRSLRKVQTVYDRPISNTAMGRIDQGFDRLIIESGLEISPVTGFLILFSSALAFGGGVAVYTNQPIYGVGGSILGLILPLLFFAVKRKRRLQEIRRQLPSVIDMLARATRAGQSIEQAIQLCTEESTGIISSELGRLDQSLKMGSSFDRSIKTFAHRLPLVEVRILATTLMVQRQSGGHLSQTLERMAAVIRDRLAIYGQIQATTGAGRLSTAIIAGLAPVAFFAIMALNPEHIDVLMNDELGRGLMIVGVVLEITGLLWVLMLMKNET</sequence>
<dbReference type="GO" id="GO:0005886">
    <property type="term" value="C:plasma membrane"/>
    <property type="evidence" value="ECO:0007669"/>
    <property type="project" value="UniProtKB-SubCell"/>
</dbReference>
<comment type="subcellular location">
    <subcellularLocation>
        <location evidence="1">Cell membrane</location>
        <topology evidence="1">Multi-pass membrane protein</topology>
    </subcellularLocation>
</comment>
<feature type="transmembrane region" description="Helical" evidence="6">
    <location>
        <begin position="6"/>
        <end position="25"/>
    </location>
</feature>
<dbReference type="OrthoDB" id="261155at2"/>
<keyword evidence="4 6" id="KW-1133">Transmembrane helix</keyword>
<evidence type="ECO:0000256" key="3">
    <source>
        <dbReference type="ARBA" id="ARBA00022692"/>
    </source>
</evidence>
<organism evidence="8 9">
    <name type="scientific">Thalassoglobus polymorphus</name>
    <dbReference type="NCBI Taxonomy" id="2527994"/>
    <lineage>
        <taxon>Bacteria</taxon>
        <taxon>Pseudomonadati</taxon>
        <taxon>Planctomycetota</taxon>
        <taxon>Planctomycetia</taxon>
        <taxon>Planctomycetales</taxon>
        <taxon>Planctomycetaceae</taxon>
        <taxon>Thalassoglobus</taxon>
    </lineage>
</organism>
<evidence type="ECO:0000256" key="6">
    <source>
        <dbReference type="SAM" id="Phobius"/>
    </source>
</evidence>
<name>A0A517QNZ8_9PLAN</name>
<dbReference type="PANTHER" id="PTHR35007:SF1">
    <property type="entry name" value="PILUS ASSEMBLY PROTEIN"/>
    <property type="match status" value="1"/>
</dbReference>
<evidence type="ECO:0000256" key="1">
    <source>
        <dbReference type="ARBA" id="ARBA00004651"/>
    </source>
</evidence>
<dbReference type="Gene3D" id="1.20.81.30">
    <property type="entry name" value="Type II secretion system (T2SS), domain F"/>
    <property type="match status" value="1"/>
</dbReference>
<dbReference type="KEGG" id="tpol:Mal48_25770"/>
<evidence type="ECO:0000256" key="5">
    <source>
        <dbReference type="ARBA" id="ARBA00023136"/>
    </source>
</evidence>
<protein>
    <submittedName>
        <fullName evidence="8">Bacterial type II secretion system protein F domain protein</fullName>
    </submittedName>
</protein>
<dbReference type="PANTHER" id="PTHR35007">
    <property type="entry name" value="INTEGRAL MEMBRANE PROTEIN-RELATED"/>
    <property type="match status" value="1"/>
</dbReference>